<dbReference type="InterPro" id="IPR039793">
    <property type="entry name" value="UROS/Hem4"/>
</dbReference>
<dbReference type="KEGG" id="cag:Cagg_1290"/>
<dbReference type="Proteomes" id="UP000002508">
    <property type="component" value="Chromosome"/>
</dbReference>
<comment type="similarity">
    <text evidence="2 9">Belongs to the uroporphyrinogen-III synthase family.</text>
</comment>
<gene>
    <name evidence="11" type="ordered locus">Cagg_1290</name>
</gene>
<evidence type="ECO:0000256" key="3">
    <source>
        <dbReference type="ARBA" id="ARBA00013109"/>
    </source>
</evidence>
<dbReference type="CDD" id="cd06578">
    <property type="entry name" value="HemD"/>
    <property type="match status" value="1"/>
</dbReference>
<evidence type="ECO:0000256" key="7">
    <source>
        <dbReference type="ARBA" id="ARBA00040167"/>
    </source>
</evidence>
<evidence type="ECO:0000256" key="8">
    <source>
        <dbReference type="ARBA" id="ARBA00048617"/>
    </source>
</evidence>
<evidence type="ECO:0000256" key="4">
    <source>
        <dbReference type="ARBA" id="ARBA00023239"/>
    </source>
</evidence>
<keyword evidence="12" id="KW-1185">Reference proteome</keyword>
<evidence type="ECO:0000256" key="1">
    <source>
        <dbReference type="ARBA" id="ARBA00004772"/>
    </source>
</evidence>
<dbReference type="AlphaFoldDB" id="B8G819"/>
<dbReference type="OrthoDB" id="9815856at2"/>
<sequence>MSVLVGRRIAITRPAGRGDTLAARLRALGAIPLLTPLIAYAPPADPAPLQHALAQLAAGTYDWLVVTSRQAVQVLAEATVPTTTAIAAVGKATAADCRRTWGREPAGVPDEELGAALPNVMGTLTGKRILLPCADIAPSTLTAALQAAGAIVDRVTAYRTISSPAAAELAAALRSGTIDAIVLASGSAARQIPALLPPQTQCPPLVCIGPSTAAVCTELGLPVAAIAIRPNDDALLAALERVFLSQDAQPVSGF</sequence>
<dbReference type="GO" id="GO:0004852">
    <property type="term" value="F:uroporphyrinogen-III synthase activity"/>
    <property type="evidence" value="ECO:0007669"/>
    <property type="project" value="UniProtKB-UniRule"/>
</dbReference>
<dbReference type="PANTHER" id="PTHR38042">
    <property type="entry name" value="UROPORPHYRINOGEN-III SYNTHASE, CHLOROPLASTIC"/>
    <property type="match status" value="1"/>
</dbReference>
<proteinExistence type="inferred from homology"/>
<dbReference type="Pfam" id="PF02602">
    <property type="entry name" value="HEM4"/>
    <property type="match status" value="1"/>
</dbReference>
<dbReference type="InterPro" id="IPR003754">
    <property type="entry name" value="4pyrrol_synth_uPrphyn_synth"/>
</dbReference>
<feature type="domain" description="Tetrapyrrole biosynthesis uroporphyrinogen III synthase" evidence="10">
    <location>
        <begin position="19"/>
        <end position="236"/>
    </location>
</feature>
<evidence type="ECO:0000313" key="12">
    <source>
        <dbReference type="Proteomes" id="UP000002508"/>
    </source>
</evidence>
<protein>
    <recommendedName>
        <fullName evidence="7 9">Uroporphyrinogen-III synthase</fullName>
        <ecNumber evidence="3 9">4.2.1.75</ecNumber>
    </recommendedName>
</protein>
<comment type="function">
    <text evidence="6 9">Catalyzes cyclization of the linear tetrapyrrole, hydroxymethylbilane, to the macrocyclic uroporphyrinogen III.</text>
</comment>
<dbReference type="SUPFAM" id="SSF69618">
    <property type="entry name" value="HemD-like"/>
    <property type="match status" value="1"/>
</dbReference>
<keyword evidence="5 9" id="KW-0627">Porphyrin biosynthesis</keyword>
<dbReference type="UniPathway" id="UPA00251">
    <property type="reaction ID" value="UER00320"/>
</dbReference>
<dbReference type="EC" id="4.2.1.75" evidence="3 9"/>
<dbReference type="RefSeq" id="WP_012616562.1">
    <property type="nucleotide sequence ID" value="NC_011831.1"/>
</dbReference>
<evidence type="ECO:0000313" key="11">
    <source>
        <dbReference type="EMBL" id="ACL24198.1"/>
    </source>
</evidence>
<reference evidence="11" key="1">
    <citation type="submission" date="2008-12" db="EMBL/GenBank/DDBJ databases">
        <title>Complete sequence of Chloroflexus aggregans DSM 9485.</title>
        <authorList>
            <consortium name="US DOE Joint Genome Institute"/>
            <person name="Lucas S."/>
            <person name="Copeland A."/>
            <person name="Lapidus A."/>
            <person name="Glavina del Rio T."/>
            <person name="Dalin E."/>
            <person name="Tice H."/>
            <person name="Pitluck S."/>
            <person name="Foster B."/>
            <person name="Larimer F."/>
            <person name="Land M."/>
            <person name="Hauser L."/>
            <person name="Kyrpides N."/>
            <person name="Mikhailova N."/>
            <person name="Bryant D."/>
            <person name="Richardson P."/>
        </authorList>
    </citation>
    <scope>NUCLEOTIDE SEQUENCE</scope>
    <source>
        <strain evidence="11">DSM 9485</strain>
    </source>
</reference>
<accession>B8G819</accession>
<dbReference type="STRING" id="326427.Cagg_1290"/>
<evidence type="ECO:0000259" key="10">
    <source>
        <dbReference type="Pfam" id="PF02602"/>
    </source>
</evidence>
<name>B8G819_CHLAD</name>
<dbReference type="Gene3D" id="3.40.50.10090">
    <property type="match status" value="2"/>
</dbReference>
<evidence type="ECO:0000256" key="5">
    <source>
        <dbReference type="ARBA" id="ARBA00023244"/>
    </source>
</evidence>
<dbReference type="GO" id="GO:0006782">
    <property type="term" value="P:protoporphyrinogen IX biosynthetic process"/>
    <property type="evidence" value="ECO:0007669"/>
    <property type="project" value="UniProtKB-UniRule"/>
</dbReference>
<evidence type="ECO:0000256" key="9">
    <source>
        <dbReference type="RuleBase" id="RU366031"/>
    </source>
</evidence>
<dbReference type="GO" id="GO:0006780">
    <property type="term" value="P:uroporphyrinogen III biosynthetic process"/>
    <property type="evidence" value="ECO:0007669"/>
    <property type="project" value="UniProtKB-UniRule"/>
</dbReference>
<comment type="catalytic activity">
    <reaction evidence="8 9">
        <text>hydroxymethylbilane = uroporphyrinogen III + H2O</text>
        <dbReference type="Rhea" id="RHEA:18965"/>
        <dbReference type="ChEBI" id="CHEBI:15377"/>
        <dbReference type="ChEBI" id="CHEBI:57308"/>
        <dbReference type="ChEBI" id="CHEBI:57845"/>
        <dbReference type="EC" id="4.2.1.75"/>
    </reaction>
</comment>
<keyword evidence="4 9" id="KW-0456">Lyase</keyword>
<dbReference type="HOGENOM" id="CLU_011276_9_0_0"/>
<dbReference type="eggNOG" id="COG1587">
    <property type="taxonomic scope" value="Bacteria"/>
</dbReference>
<dbReference type="PANTHER" id="PTHR38042:SF1">
    <property type="entry name" value="UROPORPHYRINOGEN-III SYNTHASE, CHLOROPLASTIC"/>
    <property type="match status" value="1"/>
</dbReference>
<evidence type="ECO:0000256" key="6">
    <source>
        <dbReference type="ARBA" id="ARBA00037589"/>
    </source>
</evidence>
<dbReference type="EMBL" id="CP001337">
    <property type="protein sequence ID" value="ACL24198.1"/>
    <property type="molecule type" value="Genomic_DNA"/>
</dbReference>
<comment type="pathway">
    <text evidence="1 9">Porphyrin-containing compound metabolism; protoporphyrin-IX biosynthesis; coproporphyrinogen-III from 5-aminolevulinate: step 3/4.</text>
</comment>
<organism evidence="11 12">
    <name type="scientific">Chloroflexus aggregans (strain MD-66 / DSM 9485)</name>
    <dbReference type="NCBI Taxonomy" id="326427"/>
    <lineage>
        <taxon>Bacteria</taxon>
        <taxon>Bacillati</taxon>
        <taxon>Chloroflexota</taxon>
        <taxon>Chloroflexia</taxon>
        <taxon>Chloroflexales</taxon>
        <taxon>Chloroflexineae</taxon>
        <taxon>Chloroflexaceae</taxon>
        <taxon>Chloroflexus</taxon>
    </lineage>
</organism>
<evidence type="ECO:0000256" key="2">
    <source>
        <dbReference type="ARBA" id="ARBA00008133"/>
    </source>
</evidence>
<dbReference type="InterPro" id="IPR036108">
    <property type="entry name" value="4pyrrol_syn_uPrphyn_synt_sf"/>
</dbReference>